<comment type="similarity">
    <text evidence="1">Belongs to the ATPase alpha/beta chains family.</text>
</comment>
<gene>
    <name evidence="15" type="ORF">GM543_10975</name>
</gene>
<feature type="non-terminal residue" evidence="15">
    <location>
        <position position="191"/>
    </location>
</feature>
<evidence type="ECO:0000256" key="5">
    <source>
        <dbReference type="ARBA" id="ARBA00022741"/>
    </source>
</evidence>
<evidence type="ECO:0000313" key="15">
    <source>
        <dbReference type="EMBL" id="MTV87993.1"/>
    </source>
</evidence>
<sequence length="191" mass="20849">MTQGKIIKVSGPLVIASGMQEANIQDICRVGKLGLIGEIIEMRRDQASIQVYEETSGLGPGEPVVTTGEPLSVELGPGLISQMFDGIQRPLDRFKLATHNDFLVRGVEVPSLDRDIKWHFDSTIEIGQKVSTGDILGTVKETEVVNHKIMVPYGISGEVVSIASGDFTIDEVVYEIKKLDGSFYKGTLMQK</sequence>
<protein>
    <recommendedName>
        <fullName evidence="3">V-type ATP synthase alpha chain</fullName>
        <ecNumber evidence="2">7.1.2.2</ecNumber>
    </recommendedName>
    <alternativeName>
        <fullName evidence="11">V-ATPase subunit A</fullName>
    </alternativeName>
</protein>
<dbReference type="EC" id="7.1.2.2" evidence="2"/>
<comment type="caution">
    <text evidence="15">The sequence shown here is derived from an EMBL/GenBank/DDBJ whole genome shotgun (WGS) entry which is preliminary data.</text>
</comment>
<dbReference type="InterPro" id="IPR031686">
    <property type="entry name" value="ATP-synth_a_Xtn"/>
</dbReference>
<proteinExistence type="inferred from homology"/>
<keyword evidence="8" id="KW-1278">Translocase</keyword>
<dbReference type="PANTHER" id="PTHR43607:SF1">
    <property type="entry name" value="H(+)-TRANSPORTING TWO-SECTOR ATPASE"/>
    <property type="match status" value="1"/>
</dbReference>
<evidence type="ECO:0000259" key="14">
    <source>
        <dbReference type="Pfam" id="PF16886"/>
    </source>
</evidence>
<evidence type="ECO:0000256" key="11">
    <source>
        <dbReference type="ARBA" id="ARBA00031719"/>
    </source>
</evidence>
<keyword evidence="10" id="KW-0066">ATP synthesis</keyword>
<evidence type="ECO:0000256" key="10">
    <source>
        <dbReference type="ARBA" id="ARBA00023310"/>
    </source>
</evidence>
<dbReference type="InterPro" id="IPR023366">
    <property type="entry name" value="ATP_synth_asu-like_sf"/>
</dbReference>
<feature type="domain" description="ATPsynthase alpha/beta subunit barrel-sandwich" evidence="14">
    <location>
        <begin position="109"/>
        <end position="191"/>
    </location>
</feature>
<keyword evidence="6" id="KW-0375">Hydrogen ion transport</keyword>
<evidence type="ECO:0000256" key="4">
    <source>
        <dbReference type="ARBA" id="ARBA00022448"/>
    </source>
</evidence>
<feature type="domain" description="ATPase F1/V1/A1 complex alpha/beta subunit N-terminal" evidence="13">
    <location>
        <begin position="6"/>
        <end position="68"/>
    </location>
</feature>
<evidence type="ECO:0000256" key="6">
    <source>
        <dbReference type="ARBA" id="ARBA00022781"/>
    </source>
</evidence>
<dbReference type="GO" id="GO:0046961">
    <property type="term" value="F:proton-transporting ATPase activity, rotational mechanism"/>
    <property type="evidence" value="ECO:0007669"/>
    <property type="project" value="InterPro"/>
</dbReference>
<keyword evidence="5" id="KW-0547">Nucleotide-binding</keyword>
<dbReference type="PANTHER" id="PTHR43607">
    <property type="entry name" value="V-TYPE PROTON ATPASE CATALYTIC SUBUNIT A"/>
    <property type="match status" value="1"/>
</dbReference>
<evidence type="ECO:0000313" key="16">
    <source>
        <dbReference type="Proteomes" id="UP000469505"/>
    </source>
</evidence>
<organism evidence="15 16">
    <name type="scientific">Streptococcus pneumoniae</name>
    <dbReference type="NCBI Taxonomy" id="1313"/>
    <lineage>
        <taxon>Bacteria</taxon>
        <taxon>Bacillati</taxon>
        <taxon>Bacillota</taxon>
        <taxon>Bacilli</taxon>
        <taxon>Lactobacillales</taxon>
        <taxon>Streptococcaceae</taxon>
        <taxon>Streptococcus</taxon>
    </lineage>
</organism>
<dbReference type="GO" id="GO:0016469">
    <property type="term" value="C:proton-transporting two-sector ATPase complex"/>
    <property type="evidence" value="ECO:0007669"/>
    <property type="project" value="UniProtKB-ARBA"/>
</dbReference>
<dbReference type="Proteomes" id="UP000469505">
    <property type="component" value="Unassembled WGS sequence"/>
</dbReference>
<evidence type="ECO:0000256" key="8">
    <source>
        <dbReference type="ARBA" id="ARBA00022967"/>
    </source>
</evidence>
<dbReference type="GO" id="GO:0006754">
    <property type="term" value="P:ATP biosynthetic process"/>
    <property type="evidence" value="ECO:0007669"/>
    <property type="project" value="UniProtKB-KW"/>
</dbReference>
<dbReference type="Pfam" id="PF02874">
    <property type="entry name" value="ATP-synt_ab_N"/>
    <property type="match status" value="1"/>
</dbReference>
<dbReference type="FunFam" id="2.40.30.20:FF:000002">
    <property type="entry name" value="V-type proton ATPase catalytic subunit A"/>
    <property type="match status" value="1"/>
</dbReference>
<evidence type="ECO:0000256" key="12">
    <source>
        <dbReference type="ARBA" id="ARBA00054855"/>
    </source>
</evidence>
<dbReference type="AlphaFoldDB" id="A0A6I3U4L6"/>
<dbReference type="EMBL" id="WNHX01000182">
    <property type="protein sequence ID" value="MTV87993.1"/>
    <property type="molecule type" value="Genomic_DNA"/>
</dbReference>
<dbReference type="Gene3D" id="2.40.50.100">
    <property type="match status" value="1"/>
</dbReference>
<keyword evidence="4" id="KW-0813">Transport</keyword>
<reference evidence="15 16" key="1">
    <citation type="submission" date="2019-11" db="EMBL/GenBank/DDBJ databases">
        <title>Growth characteristics of pneumococcus vary with the chemical composition of the capsule and with environmental conditions.</title>
        <authorList>
            <person name="Tothpal A."/>
            <person name="Desobry K."/>
            <person name="Joshi S."/>
            <person name="Wyllie A.L."/>
            <person name="Weinberger D.M."/>
        </authorList>
    </citation>
    <scope>NUCLEOTIDE SEQUENCE [LARGE SCALE GENOMIC DNA]</scope>
    <source>
        <strain evidence="16">pnumococcus35B</strain>
    </source>
</reference>
<keyword evidence="7" id="KW-0067">ATP-binding</keyword>
<evidence type="ECO:0000256" key="3">
    <source>
        <dbReference type="ARBA" id="ARBA00018003"/>
    </source>
</evidence>
<dbReference type="InterPro" id="IPR004100">
    <property type="entry name" value="ATPase_F1/V1/A1_a/bsu_N"/>
</dbReference>
<dbReference type="InterPro" id="IPR036121">
    <property type="entry name" value="ATPase_F1/V1/A1_a/bsu_N_sf"/>
</dbReference>
<dbReference type="GO" id="GO:1902495">
    <property type="term" value="C:transmembrane transporter complex"/>
    <property type="evidence" value="ECO:0007669"/>
    <property type="project" value="UniProtKB-ARBA"/>
</dbReference>
<evidence type="ECO:0000259" key="13">
    <source>
        <dbReference type="Pfam" id="PF02874"/>
    </source>
</evidence>
<accession>A0A6I3U4L6</accession>
<dbReference type="SUPFAM" id="SSF50615">
    <property type="entry name" value="N-terminal domain of alpha and beta subunits of F1 ATP synthase"/>
    <property type="match status" value="1"/>
</dbReference>
<comment type="function">
    <text evidence="12">Produces ATP from ADP in the presence of a proton gradient across the membrane. The V-type alpha chain is a catalytic subunit.</text>
</comment>
<dbReference type="GO" id="GO:0005524">
    <property type="term" value="F:ATP binding"/>
    <property type="evidence" value="ECO:0007669"/>
    <property type="project" value="UniProtKB-KW"/>
</dbReference>
<evidence type="ECO:0000256" key="7">
    <source>
        <dbReference type="ARBA" id="ARBA00022840"/>
    </source>
</evidence>
<name>A0A6I3U4L6_STREE</name>
<dbReference type="Gene3D" id="2.40.30.20">
    <property type="match status" value="1"/>
</dbReference>
<dbReference type="InterPro" id="IPR022878">
    <property type="entry name" value="V-ATPase_asu"/>
</dbReference>
<dbReference type="InterPro" id="IPR027417">
    <property type="entry name" value="P-loop_NTPase"/>
</dbReference>
<evidence type="ECO:0000256" key="1">
    <source>
        <dbReference type="ARBA" id="ARBA00008936"/>
    </source>
</evidence>
<dbReference type="Pfam" id="PF16886">
    <property type="entry name" value="ATP-synt_ab_Xtn"/>
    <property type="match status" value="1"/>
</dbReference>
<dbReference type="Gene3D" id="3.40.50.300">
    <property type="entry name" value="P-loop containing nucleotide triphosphate hydrolases"/>
    <property type="match status" value="1"/>
</dbReference>
<dbReference type="FunFam" id="2.40.50.100:FF:000008">
    <property type="entry name" value="V-type proton ATPase catalytic subunit A"/>
    <property type="match status" value="1"/>
</dbReference>
<evidence type="ECO:0000256" key="9">
    <source>
        <dbReference type="ARBA" id="ARBA00023065"/>
    </source>
</evidence>
<evidence type="ECO:0000256" key="2">
    <source>
        <dbReference type="ARBA" id="ARBA00012473"/>
    </source>
</evidence>
<keyword evidence="9" id="KW-0406">Ion transport</keyword>